<dbReference type="InterPro" id="IPR036249">
    <property type="entry name" value="Thioredoxin-like_sf"/>
</dbReference>
<dbReference type="AlphaFoldDB" id="A0AA39TNF9"/>
<feature type="compositionally biased region" description="Polar residues" evidence="2">
    <location>
        <begin position="238"/>
        <end position="247"/>
    </location>
</feature>
<feature type="region of interest" description="Disordered" evidence="2">
    <location>
        <begin position="181"/>
        <end position="258"/>
    </location>
</feature>
<evidence type="ECO:0008006" key="7">
    <source>
        <dbReference type="Google" id="ProtNLM"/>
    </source>
</evidence>
<evidence type="ECO:0000259" key="3">
    <source>
        <dbReference type="PROSITE" id="PS50033"/>
    </source>
</evidence>
<feature type="compositionally biased region" description="Gly residues" evidence="2">
    <location>
        <begin position="554"/>
        <end position="566"/>
    </location>
</feature>
<feature type="compositionally biased region" description="Low complexity" evidence="2">
    <location>
        <begin position="185"/>
        <end position="200"/>
    </location>
</feature>
<dbReference type="Gene3D" id="3.10.20.90">
    <property type="entry name" value="Phosphatidylinositol 3-kinase Catalytic Subunit, Chain A, domain 1"/>
    <property type="match status" value="1"/>
</dbReference>
<reference evidence="5" key="1">
    <citation type="journal article" date="2022" name="Plant J.">
        <title>Strategies of tolerance reflected in two North American maple genomes.</title>
        <authorList>
            <person name="McEvoy S.L."/>
            <person name="Sezen U.U."/>
            <person name="Trouern-Trend A."/>
            <person name="McMahon S.M."/>
            <person name="Schaberg P.G."/>
            <person name="Yang J."/>
            <person name="Wegrzyn J.L."/>
            <person name="Swenson N.G."/>
        </authorList>
    </citation>
    <scope>NUCLEOTIDE SEQUENCE</scope>
    <source>
        <strain evidence="5">NS2018</strain>
    </source>
</reference>
<sequence>MLVDNACRGTIADKRAVEAYEIIEKLAQNSHEISSSSLQMERSLSSLTYKGSISEAILEAKNQKKLLVVYISGEDAESVNLENTTWTDLNVAESLLKYAILLHITEGSADAANFYAIYPQKSVPCITAIGYNGSQVWKSEGFVTAEVVASSLEKAWLSLHIQETTASVLTAALASKKSELPTSGTSVIGSSEQGSSSGTTVPSPASEKHDQSSEARALGKLEIVKEKNAEVGVKASSKPFSDSQSGSVEDKHSTSTTEAAKNLHSLVIADPEHSGVEHTTFGTEEGSPAPEMNIHHHSGVHGRGSPIISAEAVQHEGVVGPDGKIDASGDCGKVSETSDVHLNIRLPNGVSLQEKFSVASTLRMVKDHVDRNQASGMGSYDLAIPYPRKVFSDQDLNKSLSELSLFNRQALIVVLRQRASGYHEGGSLSSGQTNSTSKADSSNNSEAGYFAFIKGLLSYVNPLSYFGGDTSSSSSGQDSQTSTWEYSPNPALRDNLARNYRSPNHGTSSGSNDRNSKKPTTSRFGSNIHTLRHDEDDDRFKDRNAFWNGNSTQYGGGGGGSDNNGR</sequence>
<evidence type="ECO:0000259" key="4">
    <source>
        <dbReference type="PROSITE" id="PS50053"/>
    </source>
</evidence>
<dbReference type="SUPFAM" id="SSF52833">
    <property type="entry name" value="Thioredoxin-like"/>
    <property type="match status" value="1"/>
</dbReference>
<feature type="compositionally biased region" description="Polar residues" evidence="2">
    <location>
        <begin position="427"/>
        <end position="441"/>
    </location>
</feature>
<dbReference type="Gene3D" id="3.40.30.10">
    <property type="entry name" value="Glutaredoxin"/>
    <property type="match status" value="1"/>
</dbReference>
<feature type="domain" description="Ubiquitin-like" evidence="4">
    <location>
        <begin position="340"/>
        <end position="420"/>
    </location>
</feature>
<feature type="compositionally biased region" description="Low complexity" evidence="2">
    <location>
        <begin position="469"/>
        <end position="483"/>
    </location>
</feature>
<feature type="compositionally biased region" description="Basic and acidic residues" evidence="2">
    <location>
        <begin position="531"/>
        <end position="544"/>
    </location>
</feature>
<dbReference type="Proteomes" id="UP001168877">
    <property type="component" value="Unassembled WGS sequence"/>
</dbReference>
<comment type="caution">
    <text evidence="5">The sequence shown here is derived from an EMBL/GenBank/DDBJ whole genome shotgun (WGS) entry which is preliminary data.</text>
</comment>
<accession>A0AA39TNF9</accession>
<dbReference type="PANTHER" id="PTHR47770">
    <property type="entry name" value="PLANT UBX DOMAIN-CONTAINING PROTEIN 11"/>
    <property type="match status" value="1"/>
</dbReference>
<dbReference type="Pfam" id="PF23187">
    <property type="entry name" value="UBX7_N"/>
    <property type="match status" value="1"/>
</dbReference>
<dbReference type="EMBL" id="JAUESC010000001">
    <property type="protein sequence ID" value="KAK0608387.1"/>
    <property type="molecule type" value="Genomic_DNA"/>
</dbReference>
<protein>
    <recommendedName>
        <fullName evidence="7">UBX domain-containing protein</fullName>
    </recommendedName>
</protein>
<dbReference type="Pfam" id="PF00789">
    <property type="entry name" value="UBX"/>
    <property type="match status" value="1"/>
</dbReference>
<dbReference type="SMART" id="SM00166">
    <property type="entry name" value="UBX"/>
    <property type="match status" value="1"/>
</dbReference>
<keyword evidence="1" id="KW-0833">Ubl conjugation pathway</keyword>
<dbReference type="PROSITE" id="PS50033">
    <property type="entry name" value="UBX"/>
    <property type="match status" value="1"/>
</dbReference>
<dbReference type="InterPro" id="IPR000626">
    <property type="entry name" value="Ubiquitin-like_dom"/>
</dbReference>
<feature type="compositionally biased region" description="Basic and acidic residues" evidence="2">
    <location>
        <begin position="206"/>
        <end position="229"/>
    </location>
</feature>
<feature type="domain" description="UBX" evidence="3">
    <location>
        <begin position="335"/>
        <end position="413"/>
    </location>
</feature>
<dbReference type="PROSITE" id="PS50053">
    <property type="entry name" value="UBIQUITIN_2"/>
    <property type="match status" value="1"/>
</dbReference>
<dbReference type="PANTHER" id="PTHR47770:SF1">
    <property type="entry name" value="PLANT UBX DOMAIN-CONTAINING PROTEIN 11"/>
    <property type="match status" value="1"/>
</dbReference>
<dbReference type="InterPro" id="IPR029071">
    <property type="entry name" value="Ubiquitin-like_domsf"/>
</dbReference>
<dbReference type="CDD" id="cd01767">
    <property type="entry name" value="UBX"/>
    <property type="match status" value="1"/>
</dbReference>
<gene>
    <name evidence="5" type="ORF">LWI29_029963</name>
</gene>
<evidence type="ECO:0000256" key="2">
    <source>
        <dbReference type="SAM" id="MobiDB-lite"/>
    </source>
</evidence>
<feature type="region of interest" description="Disordered" evidence="2">
    <location>
        <begin position="469"/>
        <end position="566"/>
    </location>
</feature>
<name>A0AA39TNF9_ACESA</name>
<keyword evidence="6" id="KW-1185">Reference proteome</keyword>
<evidence type="ECO:0000313" key="5">
    <source>
        <dbReference type="EMBL" id="KAK0608387.1"/>
    </source>
</evidence>
<feature type="compositionally biased region" description="Polar residues" evidence="2">
    <location>
        <begin position="501"/>
        <end position="529"/>
    </location>
</feature>
<reference evidence="5" key="2">
    <citation type="submission" date="2023-06" db="EMBL/GenBank/DDBJ databases">
        <authorList>
            <person name="Swenson N.G."/>
            <person name="Wegrzyn J.L."/>
            <person name="Mcevoy S.L."/>
        </authorList>
    </citation>
    <scope>NUCLEOTIDE SEQUENCE</scope>
    <source>
        <strain evidence="5">NS2018</strain>
        <tissue evidence="5">Leaf</tissue>
    </source>
</reference>
<dbReference type="InterPro" id="IPR001012">
    <property type="entry name" value="UBX_dom"/>
</dbReference>
<feature type="region of interest" description="Disordered" evidence="2">
    <location>
        <begin position="422"/>
        <end position="441"/>
    </location>
</feature>
<organism evidence="5 6">
    <name type="scientific">Acer saccharum</name>
    <name type="common">Sugar maple</name>
    <dbReference type="NCBI Taxonomy" id="4024"/>
    <lineage>
        <taxon>Eukaryota</taxon>
        <taxon>Viridiplantae</taxon>
        <taxon>Streptophyta</taxon>
        <taxon>Embryophyta</taxon>
        <taxon>Tracheophyta</taxon>
        <taxon>Spermatophyta</taxon>
        <taxon>Magnoliopsida</taxon>
        <taxon>eudicotyledons</taxon>
        <taxon>Gunneridae</taxon>
        <taxon>Pentapetalae</taxon>
        <taxon>rosids</taxon>
        <taxon>malvids</taxon>
        <taxon>Sapindales</taxon>
        <taxon>Sapindaceae</taxon>
        <taxon>Hippocastanoideae</taxon>
        <taxon>Acereae</taxon>
        <taxon>Acer</taxon>
    </lineage>
</organism>
<evidence type="ECO:0000313" key="6">
    <source>
        <dbReference type="Proteomes" id="UP001168877"/>
    </source>
</evidence>
<evidence type="ECO:0000256" key="1">
    <source>
        <dbReference type="ARBA" id="ARBA00022786"/>
    </source>
</evidence>
<dbReference type="SUPFAM" id="SSF54236">
    <property type="entry name" value="Ubiquitin-like"/>
    <property type="match status" value="1"/>
</dbReference>
<proteinExistence type="predicted"/>